<evidence type="ECO:0000256" key="5">
    <source>
        <dbReference type="ARBA" id="ARBA00022801"/>
    </source>
</evidence>
<dbReference type="SUPFAM" id="SSF50324">
    <property type="entry name" value="Inorganic pyrophosphatase"/>
    <property type="match status" value="1"/>
</dbReference>
<comment type="caution">
    <text evidence="8">The sequence shown here is derived from an EMBL/GenBank/DDBJ whole genome shotgun (WGS) entry which is preliminary data.</text>
</comment>
<dbReference type="GO" id="GO:0004427">
    <property type="term" value="F:inorganic diphosphate phosphatase activity"/>
    <property type="evidence" value="ECO:0007669"/>
    <property type="project" value="UniProtKB-EC"/>
</dbReference>
<dbReference type="PROSITE" id="PS51257">
    <property type="entry name" value="PROKAR_LIPOPROTEIN"/>
    <property type="match status" value="1"/>
</dbReference>
<evidence type="ECO:0000256" key="2">
    <source>
        <dbReference type="ARBA" id="ARBA00006220"/>
    </source>
</evidence>
<dbReference type="AlphaFoldDB" id="A0A8H8DMR9"/>
<name>A0A8H8DMR9_9FUNG</name>
<dbReference type="Gene3D" id="3.90.80.10">
    <property type="entry name" value="Inorganic pyrophosphatase"/>
    <property type="match status" value="1"/>
</dbReference>
<protein>
    <recommendedName>
        <fullName evidence="3">inorganic diphosphatase</fullName>
        <ecNumber evidence="3">3.6.1.1</ecNumber>
    </recommendedName>
</protein>
<dbReference type="GO" id="GO:0006796">
    <property type="term" value="P:phosphate-containing compound metabolic process"/>
    <property type="evidence" value="ECO:0007669"/>
    <property type="project" value="InterPro"/>
</dbReference>
<feature type="compositionally biased region" description="Pro residues" evidence="7">
    <location>
        <begin position="43"/>
        <end position="55"/>
    </location>
</feature>
<proteinExistence type="inferred from homology"/>
<dbReference type="InterPro" id="IPR036649">
    <property type="entry name" value="Pyrophosphatase_sf"/>
</dbReference>
<evidence type="ECO:0000256" key="3">
    <source>
        <dbReference type="ARBA" id="ARBA00012146"/>
    </source>
</evidence>
<dbReference type="EMBL" id="JAEFCI010000366">
    <property type="protein sequence ID" value="KAG5463597.1"/>
    <property type="molecule type" value="Genomic_DNA"/>
</dbReference>
<evidence type="ECO:0000313" key="8">
    <source>
        <dbReference type="EMBL" id="KAG5463597.1"/>
    </source>
</evidence>
<dbReference type="InterPro" id="IPR008162">
    <property type="entry name" value="Pyrophosphatase"/>
</dbReference>
<dbReference type="GO" id="GO:0005737">
    <property type="term" value="C:cytoplasm"/>
    <property type="evidence" value="ECO:0007669"/>
    <property type="project" value="InterPro"/>
</dbReference>
<reference evidence="8 9" key="1">
    <citation type="journal article" name="Sci. Rep.">
        <title>Genome-scale phylogenetic analyses confirm Olpidium as the closest living zoosporic fungus to the non-flagellated, terrestrial fungi.</title>
        <authorList>
            <person name="Chang Y."/>
            <person name="Rochon D."/>
            <person name="Sekimoto S."/>
            <person name="Wang Y."/>
            <person name="Chovatia M."/>
            <person name="Sandor L."/>
            <person name="Salamov A."/>
            <person name="Grigoriev I.V."/>
            <person name="Stajich J.E."/>
            <person name="Spatafora J.W."/>
        </authorList>
    </citation>
    <scope>NUCLEOTIDE SEQUENCE [LARGE SCALE GENOMIC DNA]</scope>
    <source>
        <strain evidence="8">S191</strain>
    </source>
</reference>
<dbReference type="EC" id="3.6.1.1" evidence="3"/>
<dbReference type="OrthoDB" id="1608002at2759"/>
<dbReference type="Proteomes" id="UP000673691">
    <property type="component" value="Unassembled WGS sequence"/>
</dbReference>
<evidence type="ECO:0000256" key="6">
    <source>
        <dbReference type="ARBA" id="ARBA00022842"/>
    </source>
</evidence>
<comment type="cofactor">
    <cofactor evidence="1">
        <name>Mg(2+)</name>
        <dbReference type="ChEBI" id="CHEBI:18420"/>
    </cofactor>
</comment>
<keyword evidence="4" id="KW-0479">Metal-binding</keyword>
<keyword evidence="6" id="KW-0460">Magnesium</keyword>
<dbReference type="GO" id="GO:0000287">
    <property type="term" value="F:magnesium ion binding"/>
    <property type="evidence" value="ECO:0007669"/>
    <property type="project" value="InterPro"/>
</dbReference>
<feature type="region of interest" description="Disordered" evidence="7">
    <location>
        <begin position="37"/>
        <end position="64"/>
    </location>
</feature>
<sequence>MLKSNPEAGQTHGRYRVPLFLPAAAAAAAAAGCDFSSSSSNSPLPPASPREPAPSKPAAAAATPRRRHLASYLTTKPTNAIFCAFAAVLRTAMAYTARHVGAPNSLGYRVFLENDGVTVSPFHDIPLHPANDPGVYNMVVEIPRWTNAKLEVRRTRRFRRVSVRVSLS</sequence>
<dbReference type="PANTHER" id="PTHR10286">
    <property type="entry name" value="INORGANIC PYROPHOSPHATASE"/>
    <property type="match status" value="1"/>
</dbReference>
<evidence type="ECO:0000256" key="4">
    <source>
        <dbReference type="ARBA" id="ARBA00022723"/>
    </source>
</evidence>
<evidence type="ECO:0000256" key="1">
    <source>
        <dbReference type="ARBA" id="ARBA00001946"/>
    </source>
</evidence>
<comment type="similarity">
    <text evidence="2">Belongs to the PPase family.</text>
</comment>
<evidence type="ECO:0000313" key="9">
    <source>
        <dbReference type="Proteomes" id="UP000673691"/>
    </source>
</evidence>
<accession>A0A8H8DMR9</accession>
<evidence type="ECO:0000256" key="7">
    <source>
        <dbReference type="SAM" id="MobiDB-lite"/>
    </source>
</evidence>
<keyword evidence="9" id="KW-1185">Reference proteome</keyword>
<organism evidence="8 9">
    <name type="scientific">Olpidium bornovanus</name>
    <dbReference type="NCBI Taxonomy" id="278681"/>
    <lineage>
        <taxon>Eukaryota</taxon>
        <taxon>Fungi</taxon>
        <taxon>Fungi incertae sedis</taxon>
        <taxon>Olpidiomycota</taxon>
        <taxon>Olpidiomycotina</taxon>
        <taxon>Olpidiomycetes</taxon>
        <taxon>Olpidiales</taxon>
        <taxon>Olpidiaceae</taxon>
        <taxon>Olpidium</taxon>
    </lineage>
</organism>
<gene>
    <name evidence="8" type="ORF">BJ554DRAFT_6161</name>
</gene>
<keyword evidence="5" id="KW-0378">Hydrolase</keyword>